<reference evidence="4" key="1">
    <citation type="submission" date="2014-03" db="EMBL/GenBank/DDBJ databases">
        <title>The Genome Sequence of Puccinia striiformis f. sp. tritici PST-78.</title>
        <authorList>
            <consortium name="The Broad Institute Genome Sequencing Platform"/>
            <person name="Cuomo C."/>
            <person name="Hulbert S."/>
            <person name="Chen X."/>
            <person name="Walker B."/>
            <person name="Young S.K."/>
            <person name="Zeng Q."/>
            <person name="Gargeya S."/>
            <person name="Fitzgerald M."/>
            <person name="Haas B."/>
            <person name="Abouelleil A."/>
            <person name="Alvarado L."/>
            <person name="Arachchi H.M."/>
            <person name="Berlin A.M."/>
            <person name="Chapman S.B."/>
            <person name="Goldberg J."/>
            <person name="Griggs A."/>
            <person name="Gujja S."/>
            <person name="Hansen M."/>
            <person name="Howarth C."/>
            <person name="Imamovic A."/>
            <person name="Larimer J."/>
            <person name="McCowan C."/>
            <person name="Montmayeur A."/>
            <person name="Murphy C."/>
            <person name="Neiman D."/>
            <person name="Pearson M."/>
            <person name="Priest M."/>
            <person name="Roberts A."/>
            <person name="Saif S."/>
            <person name="Shea T."/>
            <person name="Sisk P."/>
            <person name="Sykes S."/>
            <person name="Wortman J."/>
            <person name="Nusbaum C."/>
            <person name="Birren B."/>
        </authorList>
    </citation>
    <scope>NUCLEOTIDE SEQUENCE [LARGE SCALE GENOMIC DNA]</scope>
    <source>
        <strain evidence="4">race PST-78</strain>
    </source>
</reference>
<evidence type="ECO:0000313" key="4">
    <source>
        <dbReference type="Proteomes" id="UP000054564"/>
    </source>
</evidence>
<protein>
    <recommendedName>
        <fullName evidence="2">Tc1-like transposase DDE domain-containing protein</fullName>
    </recommendedName>
</protein>
<keyword evidence="4" id="KW-1185">Reference proteome</keyword>
<name>A0A0L0VJW6_9BASI</name>
<evidence type="ECO:0000256" key="1">
    <source>
        <dbReference type="SAM" id="MobiDB-lite"/>
    </source>
</evidence>
<proteinExistence type="predicted"/>
<dbReference type="Proteomes" id="UP000054564">
    <property type="component" value="Unassembled WGS sequence"/>
</dbReference>
<dbReference type="EMBL" id="AJIL01000045">
    <property type="protein sequence ID" value="KNE99567.1"/>
    <property type="molecule type" value="Genomic_DNA"/>
</dbReference>
<dbReference type="PANTHER" id="PTHR46564">
    <property type="entry name" value="TRANSPOSASE"/>
    <property type="match status" value="1"/>
</dbReference>
<dbReference type="InterPro" id="IPR036397">
    <property type="entry name" value="RNaseH_sf"/>
</dbReference>
<dbReference type="Gene3D" id="3.30.420.10">
    <property type="entry name" value="Ribonuclease H-like superfamily/Ribonuclease H"/>
    <property type="match status" value="1"/>
</dbReference>
<feature type="region of interest" description="Disordered" evidence="1">
    <location>
        <begin position="1"/>
        <end position="47"/>
    </location>
</feature>
<gene>
    <name evidence="3" type="ORF">PSTG_07281</name>
</gene>
<dbReference type="Pfam" id="PF13358">
    <property type="entry name" value="DDE_3"/>
    <property type="match status" value="1"/>
</dbReference>
<evidence type="ECO:0000259" key="2">
    <source>
        <dbReference type="Pfam" id="PF13358"/>
    </source>
</evidence>
<dbReference type="InterPro" id="IPR038717">
    <property type="entry name" value="Tc1-like_DDE_dom"/>
</dbReference>
<dbReference type="PANTHER" id="PTHR46564:SF1">
    <property type="entry name" value="TRANSPOSASE"/>
    <property type="match status" value="1"/>
</dbReference>
<dbReference type="STRING" id="1165861.A0A0L0VJW6"/>
<sequence>MAANTSKSSSNNQVVYSAGRSTKGQGNTEENLPSTKKNLTPRSETSTHAAKFTFQTTGPQFPKTPSARFPWSCTLPALGQPASALQYSCFSEAPNTDLARVHGHIGVSVTGKTWAELIKLCMAYAFLTPIKVVVARMSLEGHNLPHICNTLGHSKGAWAFLGRNTGESIRWHRCSTEYLGSSQHLLVNQLCITLKKAETLNIKKFRYVDDMEYYPAEFFSVYSAVCDQDLLRTLARAPVGSSLARYITNQNPERLSKLPAIGMNGVLALTVRDNTFNTKKFQHFLELGCRVRALCEEAGVRVICLPPYCPELNPIELCFARMKFRLQQMQELSYSLDTHWSIQTTFVDVITPEFCYDIYHHCGYHMPILEFQVI</sequence>
<dbReference type="GO" id="GO:0003676">
    <property type="term" value="F:nucleic acid binding"/>
    <property type="evidence" value="ECO:0007669"/>
    <property type="project" value="InterPro"/>
</dbReference>
<dbReference type="AlphaFoldDB" id="A0A0L0VJW6"/>
<accession>A0A0L0VJW6</accession>
<organism evidence="3 4">
    <name type="scientific">Puccinia striiformis f. sp. tritici PST-78</name>
    <dbReference type="NCBI Taxonomy" id="1165861"/>
    <lineage>
        <taxon>Eukaryota</taxon>
        <taxon>Fungi</taxon>
        <taxon>Dikarya</taxon>
        <taxon>Basidiomycota</taxon>
        <taxon>Pucciniomycotina</taxon>
        <taxon>Pucciniomycetes</taxon>
        <taxon>Pucciniales</taxon>
        <taxon>Pucciniaceae</taxon>
        <taxon>Puccinia</taxon>
    </lineage>
</organism>
<feature type="domain" description="Tc1-like transposase DDE" evidence="2">
    <location>
        <begin position="291"/>
        <end position="329"/>
    </location>
</feature>
<evidence type="ECO:0000313" key="3">
    <source>
        <dbReference type="EMBL" id="KNE99567.1"/>
    </source>
</evidence>
<comment type="caution">
    <text evidence="3">The sequence shown here is derived from an EMBL/GenBank/DDBJ whole genome shotgun (WGS) entry which is preliminary data.</text>
</comment>